<evidence type="ECO:0000256" key="6">
    <source>
        <dbReference type="ARBA" id="ARBA00023097"/>
    </source>
</evidence>
<reference evidence="11" key="1">
    <citation type="journal article" date="2019" name="Int. J. Syst. Evol. Microbiol.">
        <title>The Global Catalogue of Microorganisms (GCM) 10K type strain sequencing project: providing services to taxonomists for standard genome sequencing and annotation.</title>
        <authorList>
            <consortium name="The Broad Institute Genomics Platform"/>
            <consortium name="The Broad Institute Genome Sequencing Center for Infectious Disease"/>
            <person name="Wu L."/>
            <person name="Ma J."/>
        </authorList>
    </citation>
    <scope>NUCLEOTIDE SEQUENCE [LARGE SCALE GENOMIC DNA]</scope>
    <source>
        <strain evidence="11">CCM 8951</strain>
    </source>
</reference>
<dbReference type="PANTHER" id="PTHR43429:SF1">
    <property type="entry name" value="NAD(P)H SULFUR OXIDOREDUCTASE (COA-DEPENDENT)"/>
    <property type="match status" value="1"/>
</dbReference>
<dbReference type="SUPFAM" id="SSF51905">
    <property type="entry name" value="FAD/NAD(P)-binding domain"/>
    <property type="match status" value="1"/>
</dbReference>
<evidence type="ECO:0000259" key="8">
    <source>
        <dbReference type="Pfam" id="PF02852"/>
    </source>
</evidence>
<dbReference type="InterPro" id="IPR050260">
    <property type="entry name" value="FAD-bd_OxRdtase"/>
</dbReference>
<keyword evidence="3" id="KW-0285">Flavoprotein</keyword>
<proteinExistence type="inferred from homology"/>
<evidence type="ECO:0000313" key="11">
    <source>
        <dbReference type="Proteomes" id="UP001597244"/>
    </source>
</evidence>
<dbReference type="PRINTS" id="PR00368">
    <property type="entry name" value="FADPNR"/>
</dbReference>
<dbReference type="Gene3D" id="3.30.390.30">
    <property type="match status" value="1"/>
</dbReference>
<protein>
    <submittedName>
        <fullName evidence="10">FAD-dependent oxidoreductase</fullName>
    </submittedName>
</protein>
<evidence type="ECO:0000256" key="2">
    <source>
        <dbReference type="ARBA" id="ARBA00009130"/>
    </source>
</evidence>
<dbReference type="InterPro" id="IPR036188">
    <property type="entry name" value="FAD/NAD-bd_sf"/>
</dbReference>
<evidence type="ECO:0000256" key="1">
    <source>
        <dbReference type="ARBA" id="ARBA00001974"/>
    </source>
</evidence>
<comment type="caution">
    <text evidence="10">The sequence shown here is derived from an EMBL/GenBank/DDBJ whole genome shotgun (WGS) entry which is preliminary data.</text>
</comment>
<organism evidence="10 11">
    <name type="scientific">Lapidilactobacillus mulanensis</name>
    <dbReference type="NCBI Taxonomy" id="2485999"/>
    <lineage>
        <taxon>Bacteria</taxon>
        <taxon>Bacillati</taxon>
        <taxon>Bacillota</taxon>
        <taxon>Bacilli</taxon>
        <taxon>Lactobacillales</taxon>
        <taxon>Lactobacillaceae</taxon>
        <taxon>Lapidilactobacillus</taxon>
    </lineage>
</organism>
<dbReference type="PRINTS" id="PR00411">
    <property type="entry name" value="PNDRDTASEI"/>
</dbReference>
<dbReference type="PANTHER" id="PTHR43429">
    <property type="entry name" value="PYRIDINE NUCLEOTIDE-DISULFIDE OXIDOREDUCTASE DOMAIN-CONTAINING"/>
    <property type="match status" value="1"/>
</dbReference>
<dbReference type="RefSeq" id="WP_225417274.1">
    <property type="nucleotide sequence ID" value="NZ_JBHTOF010000032.1"/>
</dbReference>
<comment type="cofactor">
    <cofactor evidence="1">
        <name>FAD</name>
        <dbReference type="ChEBI" id="CHEBI:57692"/>
    </cofactor>
</comment>
<gene>
    <name evidence="10" type="ORF">ACFQ4L_04690</name>
</gene>
<dbReference type="SUPFAM" id="SSF55424">
    <property type="entry name" value="FAD/NAD-linked reductases, dimerisation (C-terminal) domain"/>
    <property type="match status" value="1"/>
</dbReference>
<evidence type="ECO:0000256" key="7">
    <source>
        <dbReference type="ARBA" id="ARBA00023284"/>
    </source>
</evidence>
<dbReference type="Pfam" id="PF07992">
    <property type="entry name" value="Pyr_redox_2"/>
    <property type="match status" value="1"/>
</dbReference>
<accession>A0ABW4DQ60</accession>
<evidence type="ECO:0000256" key="5">
    <source>
        <dbReference type="ARBA" id="ARBA00023002"/>
    </source>
</evidence>
<name>A0ABW4DQ60_9LACO</name>
<dbReference type="InterPro" id="IPR016156">
    <property type="entry name" value="FAD/NAD-linked_Rdtase_dimer_sf"/>
</dbReference>
<keyword evidence="7" id="KW-0676">Redox-active center</keyword>
<evidence type="ECO:0000259" key="9">
    <source>
        <dbReference type="Pfam" id="PF07992"/>
    </source>
</evidence>
<evidence type="ECO:0000256" key="3">
    <source>
        <dbReference type="ARBA" id="ARBA00022630"/>
    </source>
</evidence>
<dbReference type="Proteomes" id="UP001597244">
    <property type="component" value="Unassembled WGS sequence"/>
</dbReference>
<dbReference type="InterPro" id="IPR004099">
    <property type="entry name" value="Pyr_nucl-diS_OxRdtase_dimer"/>
</dbReference>
<keyword evidence="4" id="KW-0274">FAD</keyword>
<sequence length="460" mass="50740">MKSIFEERGIDRKVIIVGCTHAGTVAATQILEDHPETDVTIYERHDNISFLSCGISLYLGGQVKRLEDMFYSNPEALRQLGATVRMKHDVLKIDAKQKELTCENLDTNEVFTDSYDKLIMATGSYVKVPPIMGVDHSRVLLCKDYAQAQAIYDTAKNHRRIAIVGGGYVGVELAESYANTDHEVSLIQGPDQLLNNYVDAELAKVIETSLVNHGVHVYDREHAHGFKGTDEVIVETNKGEHAADLAIVSTGFVANTELLRGQVEMDRRGALLIDDYMQTSDPAIYAAGDASAVHYNPTGKTAYIPLATNAVRQGKLAAINLFGHTQKYMGTQGTSAMSLFNHTLASTGLTLHHAQAAGFNAASVTYHDNYRPDYMPTTAMLTIILVYNRDNRQILGAQLYSKHEVAQSANTISVCIQNKNTIDDLAYVDMLFQPNYDQPFNYLNLVAQMAIEQEKVAAKG</sequence>
<feature type="domain" description="FAD/NAD(P)-binding" evidence="9">
    <location>
        <begin position="13"/>
        <end position="314"/>
    </location>
</feature>
<evidence type="ECO:0000256" key="4">
    <source>
        <dbReference type="ARBA" id="ARBA00022827"/>
    </source>
</evidence>
<dbReference type="EMBL" id="JBHTOF010000032">
    <property type="protein sequence ID" value="MFD1465390.1"/>
    <property type="molecule type" value="Genomic_DNA"/>
</dbReference>
<dbReference type="Pfam" id="PF02852">
    <property type="entry name" value="Pyr_redox_dim"/>
    <property type="match status" value="1"/>
</dbReference>
<dbReference type="Gene3D" id="3.50.50.60">
    <property type="entry name" value="FAD/NAD(P)-binding domain"/>
    <property type="match status" value="2"/>
</dbReference>
<dbReference type="InterPro" id="IPR023753">
    <property type="entry name" value="FAD/NAD-binding_dom"/>
</dbReference>
<comment type="similarity">
    <text evidence="2">Belongs to the class-III pyridine nucleotide-disulfide oxidoreductase family.</text>
</comment>
<feature type="domain" description="Pyridine nucleotide-disulphide oxidoreductase dimerisation" evidence="8">
    <location>
        <begin position="340"/>
        <end position="436"/>
    </location>
</feature>
<keyword evidence="6" id="KW-0558">Oxidation</keyword>
<evidence type="ECO:0000313" key="10">
    <source>
        <dbReference type="EMBL" id="MFD1465390.1"/>
    </source>
</evidence>
<keyword evidence="5" id="KW-0560">Oxidoreductase</keyword>
<keyword evidence="11" id="KW-1185">Reference proteome</keyword>